<dbReference type="RefSeq" id="WP_345337518.1">
    <property type="nucleotide sequence ID" value="NZ_BAABJZ010000107.1"/>
</dbReference>
<protein>
    <recommendedName>
        <fullName evidence="3">DUF2589 domain-containing protein</fullName>
    </recommendedName>
</protein>
<name>A0ABP9FS99_9GAMM</name>
<dbReference type="Proteomes" id="UP001499988">
    <property type="component" value="Unassembled WGS sequence"/>
</dbReference>
<proteinExistence type="predicted"/>
<comment type="caution">
    <text evidence="1">The sequence shown here is derived from an EMBL/GenBank/DDBJ whole genome shotgun (WGS) entry which is preliminary data.</text>
</comment>
<evidence type="ECO:0000313" key="1">
    <source>
        <dbReference type="EMBL" id="GAA4903566.1"/>
    </source>
</evidence>
<dbReference type="InterPro" id="IPR024510">
    <property type="entry name" value="DUF2589"/>
</dbReference>
<keyword evidence="2" id="KW-1185">Reference proteome</keyword>
<evidence type="ECO:0008006" key="3">
    <source>
        <dbReference type="Google" id="ProtNLM"/>
    </source>
</evidence>
<dbReference type="Pfam" id="PF11655">
    <property type="entry name" value="DUF2589"/>
    <property type="match status" value="1"/>
</dbReference>
<reference evidence="2" key="1">
    <citation type="journal article" date="2019" name="Int. J. Syst. Evol. Microbiol.">
        <title>The Global Catalogue of Microorganisms (GCM) 10K type strain sequencing project: providing services to taxonomists for standard genome sequencing and annotation.</title>
        <authorList>
            <consortium name="The Broad Institute Genomics Platform"/>
            <consortium name="The Broad Institute Genome Sequencing Center for Infectious Disease"/>
            <person name="Wu L."/>
            <person name="Ma J."/>
        </authorList>
    </citation>
    <scope>NUCLEOTIDE SEQUENCE [LARGE SCALE GENOMIC DNA]</scope>
    <source>
        <strain evidence="2">JCM 18401</strain>
    </source>
</reference>
<accession>A0ABP9FS99</accession>
<gene>
    <name evidence="1" type="ORF">GCM10023333_42290</name>
</gene>
<organism evidence="1 2">
    <name type="scientific">Ferrimonas pelagia</name>
    <dbReference type="NCBI Taxonomy" id="1177826"/>
    <lineage>
        <taxon>Bacteria</taxon>
        <taxon>Pseudomonadati</taxon>
        <taxon>Pseudomonadota</taxon>
        <taxon>Gammaproteobacteria</taxon>
        <taxon>Alteromonadales</taxon>
        <taxon>Ferrimonadaceae</taxon>
        <taxon>Ferrimonas</taxon>
    </lineage>
</organism>
<evidence type="ECO:0000313" key="2">
    <source>
        <dbReference type="Proteomes" id="UP001499988"/>
    </source>
</evidence>
<sequence>MAVDGRELASLDFGNLIGGPLNAVVESQAKSAITTANFIKEVGFKEDGSIVNVDFSYNRRDEEGRDQQFTLTVPFLTMLPIPYITVDQAEIEFNAKITSTKENNMSSNFKQQVDASAGGSWWFARASVKSKTSYQRQSSSTEQEKRTFDMRVNVKARNADTPAGTERLLTILENTIEEKGGQVLSVSGTILSYDSANQSVVLSSANGIASNWKLHVNGTDIGDMTLVPADPTATPPIAPNTYKLTAAPSQGDSFEAKA</sequence>
<dbReference type="EMBL" id="BAABJZ010000107">
    <property type="protein sequence ID" value="GAA4903566.1"/>
    <property type="molecule type" value="Genomic_DNA"/>
</dbReference>